<evidence type="ECO:0000256" key="1">
    <source>
        <dbReference type="ARBA" id="ARBA00004141"/>
    </source>
</evidence>
<dbReference type="GO" id="GO:0016020">
    <property type="term" value="C:membrane"/>
    <property type="evidence" value="ECO:0007669"/>
    <property type="project" value="UniProtKB-SubCell"/>
</dbReference>
<feature type="transmembrane region" description="Helical" evidence="6">
    <location>
        <begin position="60"/>
        <end position="81"/>
    </location>
</feature>
<feature type="transmembrane region" description="Helical" evidence="6">
    <location>
        <begin position="272"/>
        <end position="289"/>
    </location>
</feature>
<dbReference type="RefSeq" id="WP_130504072.1">
    <property type="nucleotide sequence ID" value="NZ_SHLI01000001.1"/>
</dbReference>
<dbReference type="PANTHER" id="PTHR21716:SF64">
    <property type="entry name" value="AI-2 TRANSPORT PROTEIN TQSA"/>
    <property type="match status" value="1"/>
</dbReference>
<dbReference type="InterPro" id="IPR002549">
    <property type="entry name" value="AI-2E-like"/>
</dbReference>
<evidence type="ECO:0000313" key="7">
    <source>
        <dbReference type="EMBL" id="RZU99445.1"/>
    </source>
</evidence>
<dbReference type="GO" id="GO:0055085">
    <property type="term" value="P:transmembrane transport"/>
    <property type="evidence" value="ECO:0007669"/>
    <property type="project" value="TreeGrafter"/>
</dbReference>
<dbReference type="Proteomes" id="UP000292298">
    <property type="component" value="Unassembled WGS sequence"/>
</dbReference>
<dbReference type="Pfam" id="PF01594">
    <property type="entry name" value="AI-2E_transport"/>
    <property type="match status" value="1"/>
</dbReference>
<dbReference type="OrthoDB" id="5792512at2"/>
<dbReference type="PANTHER" id="PTHR21716">
    <property type="entry name" value="TRANSMEMBRANE PROTEIN"/>
    <property type="match status" value="1"/>
</dbReference>
<evidence type="ECO:0000256" key="5">
    <source>
        <dbReference type="ARBA" id="ARBA00023136"/>
    </source>
</evidence>
<keyword evidence="5 6" id="KW-0472">Membrane</keyword>
<keyword evidence="8" id="KW-1185">Reference proteome</keyword>
<comment type="subcellular location">
    <subcellularLocation>
        <location evidence="1">Membrane</location>
        <topology evidence="1">Multi-pass membrane protein</topology>
    </subcellularLocation>
</comment>
<gene>
    <name evidence="7" type="ORF">EV698_1736</name>
</gene>
<dbReference type="AlphaFoldDB" id="A0A4V6MHH0"/>
<evidence type="ECO:0000313" key="8">
    <source>
        <dbReference type="Proteomes" id="UP000292298"/>
    </source>
</evidence>
<keyword evidence="3 6" id="KW-0812">Transmembrane</keyword>
<evidence type="ECO:0000256" key="6">
    <source>
        <dbReference type="SAM" id="Phobius"/>
    </source>
</evidence>
<dbReference type="EMBL" id="SHLI01000001">
    <property type="protein sequence ID" value="RZU99445.1"/>
    <property type="molecule type" value="Genomic_DNA"/>
</dbReference>
<reference evidence="7 8" key="1">
    <citation type="submission" date="2019-02" db="EMBL/GenBank/DDBJ databases">
        <title>Genomic Encyclopedia of Type Strains, Phase IV (KMG-IV): sequencing the most valuable type-strain genomes for metagenomic binning, comparative biology and taxonomic classification.</title>
        <authorList>
            <person name="Goeker M."/>
        </authorList>
    </citation>
    <scope>NUCLEOTIDE SEQUENCE [LARGE SCALE GENOMIC DNA]</scope>
    <source>
        <strain evidence="7 8">DSM 21056</strain>
    </source>
</reference>
<feature type="transmembrane region" description="Helical" evidence="6">
    <location>
        <begin position="309"/>
        <end position="340"/>
    </location>
</feature>
<evidence type="ECO:0000256" key="2">
    <source>
        <dbReference type="ARBA" id="ARBA00009773"/>
    </source>
</evidence>
<feature type="transmembrane region" description="Helical" evidence="6">
    <location>
        <begin position="248"/>
        <end position="267"/>
    </location>
</feature>
<keyword evidence="4 6" id="KW-1133">Transmembrane helix</keyword>
<feature type="transmembrane region" description="Helical" evidence="6">
    <location>
        <begin position="30"/>
        <end position="48"/>
    </location>
</feature>
<protein>
    <submittedName>
        <fullName evidence="7">Putative PurR-regulated permease PerM</fullName>
    </submittedName>
</protein>
<evidence type="ECO:0000256" key="4">
    <source>
        <dbReference type="ARBA" id="ARBA00022989"/>
    </source>
</evidence>
<comment type="similarity">
    <text evidence="2">Belongs to the autoinducer-2 exporter (AI-2E) (TC 2.A.86) family.</text>
</comment>
<proteinExistence type="inferred from homology"/>
<feature type="transmembrane region" description="Helical" evidence="6">
    <location>
        <begin position="7"/>
        <end position="24"/>
    </location>
</feature>
<feature type="transmembrane region" description="Helical" evidence="6">
    <location>
        <begin position="214"/>
        <end position="242"/>
    </location>
</feature>
<evidence type="ECO:0000256" key="3">
    <source>
        <dbReference type="ARBA" id="ARBA00022692"/>
    </source>
</evidence>
<feature type="transmembrane region" description="Helical" evidence="6">
    <location>
        <begin position="153"/>
        <end position="173"/>
    </location>
</feature>
<organism evidence="7 8">
    <name type="scientific">Spiribacter vilamensis</name>
    <dbReference type="NCBI Taxonomy" id="531306"/>
    <lineage>
        <taxon>Bacteria</taxon>
        <taxon>Pseudomonadati</taxon>
        <taxon>Pseudomonadota</taxon>
        <taxon>Gammaproteobacteria</taxon>
        <taxon>Chromatiales</taxon>
        <taxon>Ectothiorhodospiraceae</taxon>
        <taxon>Spiribacter</taxon>
    </lineage>
</organism>
<comment type="caution">
    <text evidence="7">The sequence shown here is derived from an EMBL/GenBank/DDBJ whole genome shotgun (WGS) entry which is preliminary data.</text>
</comment>
<name>A0A4V6MHH0_9GAMM</name>
<accession>A0A4V6MHH0</accession>
<sequence>MNDAMRIYRSALGLALLVLTGFLVYWLQPILTPFLAGALLAYLGNPLASRLQRIGLNRTVSVSLVFLALTALAVAVTLMLIPLVGRQIGTLQSQLPAMLEWAQTRALPWLEAALGVDASLLDLDVIRDTLSAHWQSTGNVAAGILQRVTASGFALAGALASLALVPVVAFYLLRDWNNVLAASLALVPDAWRDTVAGLARECDEVVGAFLRGQLLVMILLGLFYALGLWLVGIQLGLLIGLLSGLAAVVPYLGFIVGIAAATIATLFQFNDWLLPLLLVWGVYGAGQMLESVVFTPLFVGDRIGLHPVVVIFAVLAGGQLFGFAGVLLALPIAAVIAVLLRHAHAFVTG</sequence>